<dbReference type="PANTHER" id="PTHR11566:SF21">
    <property type="entry name" value="DYNAMIN RELATED PROTEIN 1, ISOFORM A"/>
    <property type="match status" value="1"/>
</dbReference>
<reference evidence="4" key="2">
    <citation type="submission" date="2013-12" db="EMBL/GenBank/DDBJ databases">
        <title>Evolution of pathogenesis and genome organization in the Tremellales.</title>
        <authorList>
            <person name="Cuomo C."/>
            <person name="Litvintseva A."/>
            <person name="Heitman J."/>
            <person name="Chen Y."/>
            <person name="Sun S."/>
            <person name="Springer D."/>
            <person name="Dromer F."/>
            <person name="Young S."/>
            <person name="Zeng Q."/>
            <person name="Chapman S."/>
            <person name="Gujja S."/>
            <person name="Saif S."/>
            <person name="Birren B."/>
        </authorList>
    </citation>
    <scope>NUCLEOTIDE SEQUENCE [LARGE SCALE GENOMIC DNA]</scope>
    <source>
        <strain evidence="4">CBS 10435</strain>
    </source>
</reference>
<evidence type="ECO:0000256" key="1">
    <source>
        <dbReference type="SAM" id="MobiDB-lite"/>
    </source>
</evidence>
<dbReference type="InterPro" id="IPR027417">
    <property type="entry name" value="P-loop_NTPase"/>
</dbReference>
<dbReference type="InterPro" id="IPR045063">
    <property type="entry name" value="Dynamin_N"/>
</dbReference>
<feature type="region of interest" description="Disordered" evidence="1">
    <location>
        <begin position="25"/>
        <end position="82"/>
    </location>
</feature>
<dbReference type="SUPFAM" id="SSF52540">
    <property type="entry name" value="P-loop containing nucleoside triphosphate hydrolases"/>
    <property type="match status" value="1"/>
</dbReference>
<dbReference type="GO" id="GO:0048312">
    <property type="term" value="P:intracellular distribution of mitochondria"/>
    <property type="evidence" value="ECO:0007669"/>
    <property type="project" value="TreeGrafter"/>
</dbReference>
<dbReference type="PANTHER" id="PTHR11566">
    <property type="entry name" value="DYNAMIN"/>
    <property type="match status" value="1"/>
</dbReference>
<dbReference type="OrthoDB" id="5061070at2759"/>
<dbReference type="GO" id="GO:0005739">
    <property type="term" value="C:mitochondrion"/>
    <property type="evidence" value="ECO:0007669"/>
    <property type="project" value="TreeGrafter"/>
</dbReference>
<organism evidence="3 4">
    <name type="scientific">Kwoniella mangroviensis CBS 10435</name>
    <dbReference type="NCBI Taxonomy" id="1331196"/>
    <lineage>
        <taxon>Eukaryota</taxon>
        <taxon>Fungi</taxon>
        <taxon>Dikarya</taxon>
        <taxon>Basidiomycota</taxon>
        <taxon>Agaricomycotina</taxon>
        <taxon>Tremellomycetes</taxon>
        <taxon>Tremellales</taxon>
        <taxon>Cryptococcaceae</taxon>
        <taxon>Kwoniella</taxon>
    </lineage>
</organism>
<feature type="compositionally biased region" description="Polar residues" evidence="1">
    <location>
        <begin position="65"/>
        <end position="82"/>
    </location>
</feature>
<dbReference type="GO" id="GO:0005525">
    <property type="term" value="F:GTP binding"/>
    <property type="evidence" value="ECO:0007669"/>
    <property type="project" value="InterPro"/>
</dbReference>
<evidence type="ECO:0000313" key="4">
    <source>
        <dbReference type="Proteomes" id="UP000092583"/>
    </source>
</evidence>
<dbReference type="InterPro" id="IPR022812">
    <property type="entry name" value="Dynamin"/>
</dbReference>
<dbReference type="GO" id="GO:0016559">
    <property type="term" value="P:peroxisome fission"/>
    <property type="evidence" value="ECO:0007669"/>
    <property type="project" value="TreeGrafter"/>
</dbReference>
<evidence type="ECO:0000259" key="2">
    <source>
        <dbReference type="SMART" id="SM00053"/>
    </source>
</evidence>
<dbReference type="Pfam" id="PF00350">
    <property type="entry name" value="Dynamin_N"/>
    <property type="match status" value="1"/>
</dbReference>
<feature type="compositionally biased region" description="Polar residues" evidence="1">
    <location>
        <begin position="41"/>
        <end position="52"/>
    </location>
</feature>
<proteinExistence type="predicted"/>
<dbReference type="Gene3D" id="3.40.50.300">
    <property type="entry name" value="P-loop containing nucleotide triphosphate hydrolases"/>
    <property type="match status" value="1"/>
</dbReference>
<sequence length="832" mass="93530">MAPKHLYVYQYKDIEVIPRYRSTRMRASNLPSTPQTPSPAPRQNGQITQSRQLGKHIPFGAYPTPRSSLDVTSPSASRSITPSFSAATSISSNIDIDSNESLREKDSEGETNEFIRIHDQLAKLFPNEKHVGIPRICALGGQSAGKSSLFSMVSNTPLYCANGRATCCPHLIRLRGQGLTLKVDISIQVTNARTEGTSIIPFVQNLTDMDRVAKLLPLASDEARRADGGMSLVRPWTQLENMGESERTSGRDGWANFTSNVVIINIQGPNLRDFDIEDLPGKGSGYAMIFRLLLSLGSTIGLHGDPLVEKLVSDRISQQQNLIVLCLAGVGQEPSTDDRGIQLAMKYDPIGERTIGVITRADQIDVVPGDLSPFVNYFYGQEDDLGGFKPQWGWWPLRLRSPEERRHGVSLMEVRNREKAMFAKEDWMGIQEKAGRSFGIGELEKKLEEVFSLKVQDNIVHLKTTLRESLRIHSKWLSDNPAIQDPVASLHDDVIYRFHNLLKVKVARSNASGRLVDLQENFERIVRTAVPEFLPFTKEEAEANITYQSYCKVDGIVVEEEDVVYIDTLAEMIKSFSSRREPGVIDTSSITQSFVDKYTARWRKLAIEHIDQLWKEVEDVQQMVIHEICGHNVPMAEEIFLRLEDLVTSLKNDSVSFMDQMFRIVTSPLSHSGRGYAQGYETALKQATDMYSKFLESSSSVGHRRRSSSSSSVLSQTNSDIPSITSEVLPKSRRDQCTALQAKITVLMMSRALEFSSSVGEHAQDCVMEYLERVTPTLRKKMGLDQVVENVRKRAGDLFESDREKKRERAKIVKEMKTLNEIQQHLDKIVDA</sequence>
<evidence type="ECO:0000313" key="3">
    <source>
        <dbReference type="EMBL" id="OCF54841.1"/>
    </source>
</evidence>
<dbReference type="GO" id="GO:0000266">
    <property type="term" value="P:mitochondrial fission"/>
    <property type="evidence" value="ECO:0007669"/>
    <property type="project" value="TreeGrafter"/>
</dbReference>
<gene>
    <name evidence="3" type="ORF">L486_07496</name>
</gene>
<dbReference type="GO" id="GO:0005874">
    <property type="term" value="C:microtubule"/>
    <property type="evidence" value="ECO:0007669"/>
    <property type="project" value="TreeGrafter"/>
</dbReference>
<dbReference type="GO" id="GO:0016020">
    <property type="term" value="C:membrane"/>
    <property type="evidence" value="ECO:0007669"/>
    <property type="project" value="TreeGrafter"/>
</dbReference>
<reference evidence="3 4" key="1">
    <citation type="submission" date="2013-07" db="EMBL/GenBank/DDBJ databases">
        <title>The Genome Sequence of Kwoniella mangroviensis CBS10435.</title>
        <authorList>
            <consortium name="The Broad Institute Genome Sequencing Platform"/>
            <person name="Cuomo C."/>
            <person name="Litvintseva A."/>
            <person name="Chen Y."/>
            <person name="Heitman J."/>
            <person name="Sun S."/>
            <person name="Springer D."/>
            <person name="Dromer F."/>
            <person name="Young S.K."/>
            <person name="Zeng Q."/>
            <person name="Gargeya S."/>
            <person name="Fitzgerald M."/>
            <person name="Abouelleil A."/>
            <person name="Alvarado L."/>
            <person name="Berlin A.M."/>
            <person name="Chapman S.B."/>
            <person name="Dewar J."/>
            <person name="Goldberg J."/>
            <person name="Griggs A."/>
            <person name="Gujja S."/>
            <person name="Hansen M."/>
            <person name="Howarth C."/>
            <person name="Imamovic A."/>
            <person name="Larimer J."/>
            <person name="McCowan C."/>
            <person name="Murphy C."/>
            <person name="Pearson M."/>
            <person name="Priest M."/>
            <person name="Roberts A."/>
            <person name="Saif S."/>
            <person name="Shea T."/>
            <person name="Sykes S."/>
            <person name="Wortman J."/>
            <person name="Nusbaum C."/>
            <person name="Birren B."/>
        </authorList>
    </citation>
    <scope>NUCLEOTIDE SEQUENCE [LARGE SCALE GENOMIC DNA]</scope>
    <source>
        <strain evidence="3 4">CBS 10435</strain>
    </source>
</reference>
<dbReference type="InterPro" id="IPR001401">
    <property type="entry name" value="Dynamin_GTPase"/>
</dbReference>
<dbReference type="SMART" id="SM00053">
    <property type="entry name" value="DYNc"/>
    <property type="match status" value="1"/>
</dbReference>
<dbReference type="PRINTS" id="PR00195">
    <property type="entry name" value="DYNAMIN"/>
</dbReference>
<dbReference type="EMBL" id="KI669468">
    <property type="protein sequence ID" value="OCF54841.1"/>
    <property type="molecule type" value="Genomic_DNA"/>
</dbReference>
<dbReference type="GO" id="GO:0006897">
    <property type="term" value="P:endocytosis"/>
    <property type="evidence" value="ECO:0007669"/>
    <property type="project" value="TreeGrafter"/>
</dbReference>
<dbReference type="GO" id="GO:0008017">
    <property type="term" value="F:microtubule binding"/>
    <property type="evidence" value="ECO:0007669"/>
    <property type="project" value="TreeGrafter"/>
</dbReference>
<dbReference type="STRING" id="1331196.A0A1B9IHF0"/>
<dbReference type="AlphaFoldDB" id="A0A1B9IHF0"/>
<feature type="domain" description="Dynamin GTPase" evidence="2">
    <location>
        <begin position="111"/>
        <end position="387"/>
    </location>
</feature>
<dbReference type="GO" id="GO:0003924">
    <property type="term" value="F:GTPase activity"/>
    <property type="evidence" value="ECO:0007669"/>
    <property type="project" value="InterPro"/>
</dbReference>
<keyword evidence="4" id="KW-1185">Reference proteome</keyword>
<name>A0A1B9IHF0_9TREE</name>
<protein>
    <recommendedName>
        <fullName evidence="2">Dynamin GTPase domain-containing protein</fullName>
    </recommendedName>
</protein>
<dbReference type="Proteomes" id="UP000092583">
    <property type="component" value="Unassembled WGS sequence"/>
</dbReference>
<accession>A0A1B9IHF0</accession>